<keyword evidence="1" id="KW-0812">Transmembrane</keyword>
<proteinExistence type="predicted"/>
<dbReference type="PANTHER" id="PTHR34978:SF3">
    <property type="entry name" value="SLR0241 PROTEIN"/>
    <property type="match status" value="1"/>
</dbReference>
<feature type="transmembrane region" description="Helical" evidence="1">
    <location>
        <begin position="118"/>
        <end position="136"/>
    </location>
</feature>
<evidence type="ECO:0000313" key="4">
    <source>
        <dbReference type="Proteomes" id="UP000824049"/>
    </source>
</evidence>
<keyword evidence="1" id="KW-1133">Transmembrane helix</keyword>
<accession>A0A9D2EJK5</accession>
<gene>
    <name evidence="3" type="ORF">H9968_02005</name>
</gene>
<protein>
    <submittedName>
        <fullName evidence="3">M56 family metallopeptidase</fullName>
    </submittedName>
</protein>
<dbReference type="AlphaFoldDB" id="A0A9D2EJK5"/>
<dbReference type="PANTHER" id="PTHR34978">
    <property type="entry name" value="POSSIBLE SENSOR-TRANSDUCER PROTEIN BLAR"/>
    <property type="match status" value="1"/>
</dbReference>
<reference evidence="3" key="2">
    <citation type="submission" date="2021-04" db="EMBL/GenBank/DDBJ databases">
        <authorList>
            <person name="Gilroy R."/>
        </authorList>
    </citation>
    <scope>NUCLEOTIDE SEQUENCE</scope>
    <source>
        <strain evidence="3">CHK179-28034</strain>
    </source>
</reference>
<organism evidence="3 4">
    <name type="scientific">Candidatus Anaerobutyricum stercoris</name>
    <dbReference type="NCBI Taxonomy" id="2838457"/>
    <lineage>
        <taxon>Bacteria</taxon>
        <taxon>Bacillati</taxon>
        <taxon>Bacillota</taxon>
        <taxon>Clostridia</taxon>
        <taxon>Lachnospirales</taxon>
        <taxon>Lachnospiraceae</taxon>
        <taxon>Anaerobutyricum</taxon>
    </lineage>
</organism>
<name>A0A9D2EJK5_9FIRM</name>
<dbReference type="Pfam" id="PF05569">
    <property type="entry name" value="Peptidase_M56"/>
    <property type="match status" value="1"/>
</dbReference>
<feature type="transmembrane region" description="Helical" evidence="1">
    <location>
        <begin position="12"/>
        <end position="31"/>
    </location>
</feature>
<dbReference type="InterPro" id="IPR052173">
    <property type="entry name" value="Beta-lactam_resp_regulator"/>
</dbReference>
<evidence type="ECO:0000256" key="1">
    <source>
        <dbReference type="SAM" id="Phobius"/>
    </source>
</evidence>
<comment type="caution">
    <text evidence="3">The sequence shown here is derived from an EMBL/GenBank/DDBJ whole genome shotgun (WGS) entry which is preliminary data.</text>
</comment>
<feature type="transmembrane region" description="Helical" evidence="1">
    <location>
        <begin position="216"/>
        <end position="237"/>
    </location>
</feature>
<feature type="non-terminal residue" evidence="3">
    <location>
        <position position="1"/>
    </location>
</feature>
<dbReference type="Proteomes" id="UP000824049">
    <property type="component" value="Unassembled WGS sequence"/>
</dbReference>
<dbReference type="EMBL" id="DXBR01000024">
    <property type="protein sequence ID" value="HIZ38688.1"/>
    <property type="molecule type" value="Genomic_DNA"/>
</dbReference>
<sequence>FVLHPDFRDNLLAVLIVIWICGSVFSILRLMKKSREVQKVIRANACTDNPRAAEILASIDSECPLPVRVCSGISVPVLAGYFRPAIYFPDYPYTDEQLRYVILHEYTHWKRHDIWKKLLMNVICVLIWWNPAVYVIRKEVTQLIEFRCDKTLSKDFSEEEILDYLDILLTSFERAQNPLIKTNLYTIEFVNTSKQYTIRQRFDLLLQRYTVTHRRWLMQTLIVLLGLGWMFCSYYFILQTKYAASEDALWTPNRVERKVVYVSNGDNTYLEEQADGSYLFYYNGTPMEVPAEDVEAGLYDVYPIVEYQEESKNVFVKFFIMIKENIENIFLD</sequence>
<evidence type="ECO:0000259" key="2">
    <source>
        <dbReference type="Pfam" id="PF05569"/>
    </source>
</evidence>
<dbReference type="CDD" id="cd07341">
    <property type="entry name" value="M56_BlaR1_MecR1_like"/>
    <property type="match status" value="1"/>
</dbReference>
<reference evidence="3" key="1">
    <citation type="journal article" date="2021" name="PeerJ">
        <title>Extensive microbial diversity within the chicken gut microbiome revealed by metagenomics and culture.</title>
        <authorList>
            <person name="Gilroy R."/>
            <person name="Ravi A."/>
            <person name="Getino M."/>
            <person name="Pursley I."/>
            <person name="Horton D.L."/>
            <person name="Alikhan N.F."/>
            <person name="Baker D."/>
            <person name="Gharbi K."/>
            <person name="Hall N."/>
            <person name="Watson M."/>
            <person name="Adriaenssens E.M."/>
            <person name="Foster-Nyarko E."/>
            <person name="Jarju S."/>
            <person name="Secka A."/>
            <person name="Antonio M."/>
            <person name="Oren A."/>
            <person name="Chaudhuri R.R."/>
            <person name="La Ragione R."/>
            <person name="Hildebrand F."/>
            <person name="Pallen M.J."/>
        </authorList>
    </citation>
    <scope>NUCLEOTIDE SEQUENCE</scope>
    <source>
        <strain evidence="3">CHK179-28034</strain>
    </source>
</reference>
<dbReference type="InterPro" id="IPR008756">
    <property type="entry name" value="Peptidase_M56"/>
</dbReference>
<evidence type="ECO:0000313" key="3">
    <source>
        <dbReference type="EMBL" id="HIZ38688.1"/>
    </source>
</evidence>
<keyword evidence="1" id="KW-0472">Membrane</keyword>
<feature type="domain" description="Peptidase M56" evidence="2">
    <location>
        <begin position="9"/>
        <end position="182"/>
    </location>
</feature>